<protein>
    <submittedName>
        <fullName evidence="2">Uncharacterized protein</fullName>
    </submittedName>
</protein>
<sequence length="94" mass="10469">MPTPKPSRPPPLPSDHRTPLPSRHRPPLVTVKGRQKIPKTHIPTLFPLLNPNPTLKSPKSLPKTTDLSFSEPKTESPVTIRSNTFRPMLLLPSS</sequence>
<feature type="compositionally biased region" description="Low complexity" evidence="1">
    <location>
        <begin position="43"/>
        <end position="55"/>
    </location>
</feature>
<dbReference type="Proteomes" id="UP000187203">
    <property type="component" value="Unassembled WGS sequence"/>
</dbReference>
<accession>A0A1R3H734</accession>
<gene>
    <name evidence="2" type="ORF">COLO4_30706</name>
</gene>
<keyword evidence="3" id="KW-1185">Reference proteome</keyword>
<dbReference type="EMBL" id="AWUE01020779">
    <property type="protein sequence ID" value="OMO66159.1"/>
    <property type="molecule type" value="Genomic_DNA"/>
</dbReference>
<proteinExistence type="predicted"/>
<feature type="region of interest" description="Disordered" evidence="1">
    <location>
        <begin position="1"/>
        <end position="78"/>
    </location>
</feature>
<comment type="caution">
    <text evidence="2">The sequence shown here is derived from an EMBL/GenBank/DDBJ whole genome shotgun (WGS) entry which is preliminary data.</text>
</comment>
<dbReference type="AlphaFoldDB" id="A0A1R3H734"/>
<evidence type="ECO:0000313" key="3">
    <source>
        <dbReference type="Proteomes" id="UP000187203"/>
    </source>
</evidence>
<feature type="compositionally biased region" description="Pro residues" evidence="1">
    <location>
        <begin position="1"/>
        <end position="13"/>
    </location>
</feature>
<evidence type="ECO:0000256" key="1">
    <source>
        <dbReference type="SAM" id="MobiDB-lite"/>
    </source>
</evidence>
<name>A0A1R3H734_9ROSI</name>
<reference evidence="3" key="1">
    <citation type="submission" date="2013-09" db="EMBL/GenBank/DDBJ databases">
        <title>Corchorus olitorius genome sequencing.</title>
        <authorList>
            <person name="Alam M."/>
            <person name="Haque M.S."/>
            <person name="Islam M.S."/>
            <person name="Emdad E.M."/>
            <person name="Islam M.M."/>
            <person name="Ahmed B."/>
            <person name="Halim A."/>
            <person name="Hossen Q.M.M."/>
            <person name="Hossain M.Z."/>
            <person name="Ahmed R."/>
            <person name="Khan M.M."/>
            <person name="Islam R."/>
            <person name="Rashid M.M."/>
            <person name="Khan S.A."/>
            <person name="Rahman M.S."/>
            <person name="Alam M."/>
            <person name="Yahiya A.S."/>
            <person name="Khan M.S."/>
            <person name="Azam M.S."/>
            <person name="Haque T."/>
            <person name="Lashkar M.Z.H."/>
            <person name="Akhand A.I."/>
            <person name="Morshed G."/>
            <person name="Roy S."/>
            <person name="Uddin K.S."/>
            <person name="Rabeya T."/>
            <person name="Hossain A.S."/>
            <person name="Chowdhury A."/>
            <person name="Snigdha A.R."/>
            <person name="Mortoza M.S."/>
            <person name="Matin S.A."/>
            <person name="Hoque S.M.E."/>
            <person name="Islam M.K."/>
            <person name="Roy D.K."/>
            <person name="Haider R."/>
            <person name="Moosa M.M."/>
            <person name="Elias S.M."/>
            <person name="Hasan A.M."/>
            <person name="Jahan S."/>
            <person name="Shafiuddin M."/>
            <person name="Mahmood N."/>
            <person name="Shommy N.S."/>
        </authorList>
    </citation>
    <scope>NUCLEOTIDE SEQUENCE [LARGE SCALE GENOMIC DNA]</scope>
    <source>
        <strain evidence="3">cv. O-4</strain>
    </source>
</reference>
<organism evidence="2 3">
    <name type="scientific">Corchorus olitorius</name>
    <dbReference type="NCBI Taxonomy" id="93759"/>
    <lineage>
        <taxon>Eukaryota</taxon>
        <taxon>Viridiplantae</taxon>
        <taxon>Streptophyta</taxon>
        <taxon>Embryophyta</taxon>
        <taxon>Tracheophyta</taxon>
        <taxon>Spermatophyta</taxon>
        <taxon>Magnoliopsida</taxon>
        <taxon>eudicotyledons</taxon>
        <taxon>Gunneridae</taxon>
        <taxon>Pentapetalae</taxon>
        <taxon>rosids</taxon>
        <taxon>malvids</taxon>
        <taxon>Malvales</taxon>
        <taxon>Malvaceae</taxon>
        <taxon>Grewioideae</taxon>
        <taxon>Apeibeae</taxon>
        <taxon>Corchorus</taxon>
    </lineage>
</organism>
<evidence type="ECO:0000313" key="2">
    <source>
        <dbReference type="EMBL" id="OMO66159.1"/>
    </source>
</evidence>